<dbReference type="RefSeq" id="WP_147714586.1">
    <property type="nucleotide sequence ID" value="NZ_VKAD01000002.1"/>
</dbReference>
<comment type="similarity">
    <text evidence="8">Belongs to the FtsL family.</text>
</comment>
<evidence type="ECO:0000256" key="1">
    <source>
        <dbReference type="ARBA" id="ARBA00004401"/>
    </source>
</evidence>
<comment type="function">
    <text evidence="8">Essential cell division protein. May link together the upstream cell division proteins, which are predominantly cytoplasmic, with the downstream cell division proteins, which are predominantly periplasmic.</text>
</comment>
<sequence length="96" mass="10872">MAAASPRLNLLLIAGLVALLLMTTFQIVAVTYQTRHQFASLEQMRDQLRAMQEEWGKLLLEESAFSSPSRVERIAREELNMVLPDVANTKQLQSLE</sequence>
<dbReference type="Pfam" id="PF04999">
    <property type="entry name" value="FtsL"/>
    <property type="match status" value="1"/>
</dbReference>
<keyword evidence="5 8" id="KW-1133">Transmembrane helix</keyword>
<comment type="subunit">
    <text evidence="8">Part of a complex composed of FtsB, FtsL and FtsQ.</text>
</comment>
<dbReference type="GO" id="GO:0005886">
    <property type="term" value="C:plasma membrane"/>
    <property type="evidence" value="ECO:0007669"/>
    <property type="project" value="UniProtKB-SubCell"/>
</dbReference>
<evidence type="ECO:0000256" key="9">
    <source>
        <dbReference type="NCBIfam" id="TIGR02209"/>
    </source>
</evidence>
<keyword evidence="7 8" id="KW-0131">Cell cycle</keyword>
<dbReference type="EMBL" id="VKAD01000002">
    <property type="protein sequence ID" value="TXR51991.1"/>
    <property type="molecule type" value="Genomic_DNA"/>
</dbReference>
<dbReference type="GO" id="GO:0032153">
    <property type="term" value="C:cell division site"/>
    <property type="evidence" value="ECO:0007669"/>
    <property type="project" value="UniProtKB-UniRule"/>
</dbReference>
<dbReference type="InterPro" id="IPR011922">
    <property type="entry name" value="Cell_div_FtsL"/>
</dbReference>
<protein>
    <recommendedName>
        <fullName evidence="8 9">Cell division protein FtsL</fullName>
    </recommendedName>
</protein>
<evidence type="ECO:0000256" key="4">
    <source>
        <dbReference type="ARBA" id="ARBA00022692"/>
    </source>
</evidence>
<dbReference type="NCBIfam" id="TIGR02209">
    <property type="entry name" value="ftsL_broad"/>
    <property type="match status" value="1"/>
</dbReference>
<evidence type="ECO:0000256" key="8">
    <source>
        <dbReference type="HAMAP-Rule" id="MF_00910"/>
    </source>
</evidence>
<dbReference type="Proteomes" id="UP000321764">
    <property type="component" value="Unassembled WGS sequence"/>
</dbReference>
<evidence type="ECO:0000256" key="6">
    <source>
        <dbReference type="ARBA" id="ARBA00023136"/>
    </source>
</evidence>
<evidence type="ECO:0000313" key="11">
    <source>
        <dbReference type="Proteomes" id="UP000321764"/>
    </source>
</evidence>
<keyword evidence="2 8" id="KW-1003">Cell membrane</keyword>
<comment type="subcellular location">
    <subcellularLocation>
        <location evidence="8">Cell inner membrane</location>
        <topology evidence="8">Single-pass type II membrane protein</topology>
    </subcellularLocation>
    <subcellularLocation>
        <location evidence="1">Cell membrane</location>
        <topology evidence="1">Single-pass type II membrane protein</topology>
    </subcellularLocation>
    <text evidence="8">Localizes to the division septum where it forms a ring structure.</text>
</comment>
<proteinExistence type="inferred from homology"/>
<dbReference type="PANTHER" id="PTHR37479:SF1">
    <property type="entry name" value="CELL DIVISION PROTEIN FTSL"/>
    <property type="match status" value="1"/>
</dbReference>
<dbReference type="AlphaFoldDB" id="A0A5C8Z488"/>
<gene>
    <name evidence="8 10" type="primary">ftsL</name>
    <name evidence="10" type="ORF">FME95_11260</name>
</gene>
<reference evidence="10 11" key="1">
    <citation type="submission" date="2019-07" db="EMBL/GenBank/DDBJ databases">
        <title>Reinekea sp. strain SSH23 genome sequencing and assembly.</title>
        <authorList>
            <person name="Kim I."/>
        </authorList>
    </citation>
    <scope>NUCLEOTIDE SEQUENCE [LARGE SCALE GENOMIC DNA]</scope>
    <source>
        <strain evidence="10 11">SSH23</strain>
    </source>
</reference>
<dbReference type="PANTHER" id="PTHR37479">
    <property type="entry name" value="CELL DIVISION PROTEIN FTSL"/>
    <property type="match status" value="1"/>
</dbReference>
<keyword evidence="11" id="KW-1185">Reference proteome</keyword>
<evidence type="ECO:0000256" key="7">
    <source>
        <dbReference type="ARBA" id="ARBA00023306"/>
    </source>
</evidence>
<keyword evidence="8" id="KW-0997">Cell inner membrane</keyword>
<evidence type="ECO:0000256" key="3">
    <source>
        <dbReference type="ARBA" id="ARBA00022618"/>
    </source>
</evidence>
<evidence type="ECO:0000256" key="5">
    <source>
        <dbReference type="ARBA" id="ARBA00022989"/>
    </source>
</evidence>
<dbReference type="GO" id="GO:0043093">
    <property type="term" value="P:FtsZ-dependent cytokinesis"/>
    <property type="evidence" value="ECO:0007669"/>
    <property type="project" value="UniProtKB-UniRule"/>
</dbReference>
<dbReference type="OrthoDB" id="5298556at2"/>
<evidence type="ECO:0000256" key="2">
    <source>
        <dbReference type="ARBA" id="ARBA00022475"/>
    </source>
</evidence>
<keyword evidence="4 8" id="KW-0812">Transmembrane</keyword>
<name>A0A5C8Z488_9GAMM</name>
<comment type="caution">
    <text evidence="10">The sequence shown here is derived from an EMBL/GenBank/DDBJ whole genome shotgun (WGS) entry which is preliminary data.</text>
</comment>
<accession>A0A5C8Z488</accession>
<keyword evidence="6 8" id="KW-0472">Membrane</keyword>
<evidence type="ECO:0000313" key="10">
    <source>
        <dbReference type="EMBL" id="TXR51991.1"/>
    </source>
</evidence>
<organism evidence="10 11">
    <name type="scientific">Reinekea thalattae</name>
    <dbReference type="NCBI Taxonomy" id="2593301"/>
    <lineage>
        <taxon>Bacteria</taxon>
        <taxon>Pseudomonadati</taxon>
        <taxon>Pseudomonadota</taxon>
        <taxon>Gammaproteobacteria</taxon>
        <taxon>Oceanospirillales</taxon>
        <taxon>Saccharospirillaceae</taxon>
        <taxon>Reinekea</taxon>
    </lineage>
</organism>
<keyword evidence="3 8" id="KW-0132">Cell division</keyword>
<dbReference type="HAMAP" id="MF_00910">
    <property type="entry name" value="FtsL"/>
    <property type="match status" value="1"/>
</dbReference>